<feature type="chain" id="PRO_5022695144" description="Ig-like domain-containing protein" evidence="2">
    <location>
        <begin position="35"/>
        <end position="377"/>
    </location>
</feature>
<evidence type="ECO:0000256" key="1">
    <source>
        <dbReference type="SAM" id="MobiDB-lite"/>
    </source>
</evidence>
<evidence type="ECO:0000256" key="2">
    <source>
        <dbReference type="SAM" id="SignalP"/>
    </source>
</evidence>
<feature type="signal peptide" evidence="2">
    <location>
        <begin position="1"/>
        <end position="34"/>
    </location>
</feature>
<evidence type="ECO:0000313" key="4">
    <source>
        <dbReference type="Proteomes" id="UP000313359"/>
    </source>
</evidence>
<organism evidence="3 4">
    <name type="scientific">Lentinus tigrinus ALCF2SS1-6</name>
    <dbReference type="NCBI Taxonomy" id="1328759"/>
    <lineage>
        <taxon>Eukaryota</taxon>
        <taxon>Fungi</taxon>
        <taxon>Dikarya</taxon>
        <taxon>Basidiomycota</taxon>
        <taxon>Agaricomycotina</taxon>
        <taxon>Agaricomycetes</taxon>
        <taxon>Polyporales</taxon>
        <taxon>Polyporaceae</taxon>
        <taxon>Lentinus</taxon>
    </lineage>
</organism>
<proteinExistence type="predicted"/>
<gene>
    <name evidence="3" type="ORF">L227DRAFT_370778</name>
</gene>
<reference evidence="3" key="1">
    <citation type="journal article" date="2018" name="Genome Biol. Evol.">
        <title>Genomics and development of Lentinus tigrinus, a white-rot wood-decaying mushroom with dimorphic fruiting bodies.</title>
        <authorList>
            <person name="Wu B."/>
            <person name="Xu Z."/>
            <person name="Knudson A."/>
            <person name="Carlson A."/>
            <person name="Chen N."/>
            <person name="Kovaka S."/>
            <person name="LaButti K."/>
            <person name="Lipzen A."/>
            <person name="Pennachio C."/>
            <person name="Riley R."/>
            <person name="Schakwitz W."/>
            <person name="Umezawa K."/>
            <person name="Ohm R.A."/>
            <person name="Grigoriev I.V."/>
            <person name="Nagy L.G."/>
            <person name="Gibbons J."/>
            <person name="Hibbett D."/>
        </authorList>
    </citation>
    <scope>NUCLEOTIDE SEQUENCE [LARGE SCALE GENOMIC DNA]</scope>
    <source>
        <strain evidence="3">ALCF2SS1-6</strain>
    </source>
</reference>
<name>A0A5C2RRE1_9APHY</name>
<accession>A0A5C2RRE1</accession>
<dbReference type="AlphaFoldDB" id="A0A5C2RRE1"/>
<evidence type="ECO:0008006" key="5">
    <source>
        <dbReference type="Google" id="ProtNLM"/>
    </source>
</evidence>
<protein>
    <recommendedName>
        <fullName evidence="5">Ig-like domain-containing protein</fullName>
    </recommendedName>
</protein>
<evidence type="ECO:0000313" key="3">
    <source>
        <dbReference type="EMBL" id="RPD54143.1"/>
    </source>
</evidence>
<feature type="compositionally biased region" description="Basic residues" evidence="1">
    <location>
        <begin position="199"/>
        <end position="212"/>
    </location>
</feature>
<keyword evidence="2" id="KW-0732">Signal</keyword>
<dbReference type="EMBL" id="ML122310">
    <property type="protein sequence ID" value="RPD54143.1"/>
    <property type="molecule type" value="Genomic_DNA"/>
</dbReference>
<sequence>MHPRLAPRALRPAPRLNRLLLSLSTPLLPLLGFAFCPPCQPAGNPVVIPRFRPRSASIEIGPWPRAPVAAFSPSDHRANHRCQLPSDNTSDAVTVDSGPSVLRTSNGMSSAAAAAGRWVCRCLMAAAQHDFSPPAAASCLPGPRSRMHPRGVFSQLAAPSCRCARCPVSVVQARTLTRWQRPMHHGNMSIPGALSSQHSHPHPHVALHRQVRGRQPNANASSEPRPQGLKASRSQEGFPRAFSASASASVQNPAPVPGPSGTPPRRTEVRTITHPACSRMPPCRAFLKTHVPTRALQDSQMTYSEPTPPPVPDRFDCAAPKVGVCRPFPPRVRRPACGAHRRASSAALSTESHLSLNRRRLPWHSHPHCTHCAGRHV</sequence>
<feature type="region of interest" description="Disordered" evidence="1">
    <location>
        <begin position="182"/>
        <end position="268"/>
    </location>
</feature>
<keyword evidence="4" id="KW-1185">Reference proteome</keyword>
<dbReference type="Proteomes" id="UP000313359">
    <property type="component" value="Unassembled WGS sequence"/>
</dbReference>